<keyword evidence="2" id="KW-1185">Reference proteome</keyword>
<evidence type="ECO:0000313" key="2">
    <source>
        <dbReference type="Proteomes" id="UP001495910"/>
    </source>
</evidence>
<comment type="caution">
    <text evidence="1">The sequence shown here is derived from an EMBL/GenBank/DDBJ whole genome shotgun (WGS) entry which is preliminary data.</text>
</comment>
<gene>
    <name evidence="1" type="ORF">V8G57_09590</name>
</gene>
<name>A0ABU9PUE4_9BURK</name>
<reference evidence="1 2" key="1">
    <citation type="submission" date="2024-02" db="EMBL/GenBank/DDBJ databases">
        <title>Draft genome sequence of Collimonas sp. strain H4R21, an effective mineral-weathering bacterial strain isolated from the beech rhizosphere.</title>
        <authorList>
            <person name="Morin E."/>
            <person name="Uroz S."/>
            <person name="Leveau J.H.J."/>
            <person name="Kumar R."/>
            <person name="Rey M.W."/>
            <person name="Pham J."/>
        </authorList>
    </citation>
    <scope>NUCLEOTIDE SEQUENCE [LARGE SCALE GENOMIC DNA]</scope>
    <source>
        <strain evidence="1 2">H4R21</strain>
    </source>
</reference>
<accession>A0ABU9PUE4</accession>
<dbReference type="Proteomes" id="UP001495910">
    <property type="component" value="Unassembled WGS sequence"/>
</dbReference>
<dbReference type="EMBL" id="JBANDC010000005">
    <property type="protein sequence ID" value="MEM4987638.1"/>
    <property type="molecule type" value="Genomic_DNA"/>
</dbReference>
<organism evidence="1 2">
    <name type="scientific">Collimonas rhizosphaerae</name>
    <dbReference type="NCBI Taxonomy" id="3126357"/>
    <lineage>
        <taxon>Bacteria</taxon>
        <taxon>Pseudomonadati</taxon>
        <taxon>Pseudomonadota</taxon>
        <taxon>Betaproteobacteria</taxon>
        <taxon>Burkholderiales</taxon>
        <taxon>Oxalobacteraceae</taxon>
        <taxon>Collimonas</taxon>
    </lineage>
</organism>
<evidence type="ECO:0000313" key="1">
    <source>
        <dbReference type="EMBL" id="MEM4987638.1"/>
    </source>
</evidence>
<dbReference type="RefSeq" id="WP_092400889.1">
    <property type="nucleotide sequence ID" value="NZ_JBANDC010000005.1"/>
</dbReference>
<proteinExistence type="predicted"/>
<sequence>MPIDEFDCGAAMPAHIVLTALAQGTAVDPSKNSLHDYGIVEMMHLPATLTKQFRDCKEG</sequence>
<protein>
    <submittedName>
        <fullName evidence="1">Uncharacterized protein</fullName>
    </submittedName>
</protein>